<accession>A0ABU6SNP9</accession>
<reference evidence="2 3" key="1">
    <citation type="journal article" date="2023" name="Plants (Basel)">
        <title>Bridging the Gap: Combining Genomics and Transcriptomics Approaches to Understand Stylosanthes scabra, an Orphan Legume from the Brazilian Caatinga.</title>
        <authorList>
            <person name="Ferreira-Neto J.R.C."/>
            <person name="da Silva M.D."/>
            <person name="Binneck E."/>
            <person name="de Melo N.F."/>
            <person name="da Silva R.H."/>
            <person name="de Melo A.L.T.M."/>
            <person name="Pandolfi V."/>
            <person name="Bustamante F.O."/>
            <person name="Brasileiro-Vidal A.C."/>
            <person name="Benko-Iseppon A.M."/>
        </authorList>
    </citation>
    <scope>NUCLEOTIDE SEQUENCE [LARGE SCALE GENOMIC DNA]</scope>
    <source>
        <tissue evidence="2">Leaves</tissue>
    </source>
</reference>
<feature type="region of interest" description="Disordered" evidence="1">
    <location>
        <begin position="188"/>
        <end position="208"/>
    </location>
</feature>
<name>A0ABU6SNP9_9FABA</name>
<comment type="caution">
    <text evidence="2">The sequence shown here is derived from an EMBL/GenBank/DDBJ whole genome shotgun (WGS) entry which is preliminary data.</text>
</comment>
<feature type="compositionally biased region" description="Acidic residues" evidence="1">
    <location>
        <begin position="188"/>
        <end position="200"/>
    </location>
</feature>
<protein>
    <submittedName>
        <fullName evidence="2">Uncharacterized protein</fullName>
    </submittedName>
</protein>
<evidence type="ECO:0000313" key="2">
    <source>
        <dbReference type="EMBL" id="MED6137845.1"/>
    </source>
</evidence>
<gene>
    <name evidence="2" type="ORF">PIB30_068854</name>
</gene>
<organism evidence="2 3">
    <name type="scientific">Stylosanthes scabra</name>
    <dbReference type="NCBI Taxonomy" id="79078"/>
    <lineage>
        <taxon>Eukaryota</taxon>
        <taxon>Viridiplantae</taxon>
        <taxon>Streptophyta</taxon>
        <taxon>Embryophyta</taxon>
        <taxon>Tracheophyta</taxon>
        <taxon>Spermatophyta</taxon>
        <taxon>Magnoliopsida</taxon>
        <taxon>eudicotyledons</taxon>
        <taxon>Gunneridae</taxon>
        <taxon>Pentapetalae</taxon>
        <taxon>rosids</taxon>
        <taxon>fabids</taxon>
        <taxon>Fabales</taxon>
        <taxon>Fabaceae</taxon>
        <taxon>Papilionoideae</taxon>
        <taxon>50 kb inversion clade</taxon>
        <taxon>dalbergioids sensu lato</taxon>
        <taxon>Dalbergieae</taxon>
        <taxon>Pterocarpus clade</taxon>
        <taxon>Stylosanthes</taxon>
    </lineage>
</organism>
<dbReference type="EMBL" id="JASCZI010061160">
    <property type="protein sequence ID" value="MED6137845.1"/>
    <property type="molecule type" value="Genomic_DNA"/>
</dbReference>
<sequence length="287" mass="33269">MPLMLRPCQQHGDLNDIDSIRCKLHYWNVTIINVHQGFSKHVMDKVFLYDQGYTPWNPLPYQHHTPRYDAYQSNGYGDAYYGYEDPLPPYPPSQNGIEEALQLLCKERKELMEAQNKSTINNFNNSSIASEPLNSGDLLSQPLSNPRRCIGTLFLCTNQEGRQDALLLEEDVESLNHEEVNECLEKVEEENEDQEAEDVDQEVKNEDKEPKGMEIVYSASSEATPPELPSKSHFEWVHYLWESEFKAYSGHLHNNQAKIRALSMRKHLGPWQFQEKLVNSQNNGWKK</sequence>
<evidence type="ECO:0000313" key="3">
    <source>
        <dbReference type="Proteomes" id="UP001341840"/>
    </source>
</evidence>
<dbReference type="Proteomes" id="UP001341840">
    <property type="component" value="Unassembled WGS sequence"/>
</dbReference>
<keyword evidence="3" id="KW-1185">Reference proteome</keyword>
<evidence type="ECO:0000256" key="1">
    <source>
        <dbReference type="SAM" id="MobiDB-lite"/>
    </source>
</evidence>
<proteinExistence type="predicted"/>